<proteinExistence type="inferred from homology"/>
<dbReference type="NCBIfam" id="TIGR00137">
    <property type="entry name" value="gid_trmFO"/>
    <property type="match status" value="1"/>
</dbReference>
<reference evidence="12 13" key="1">
    <citation type="journal article" date="2012" name="Genome Biol. Evol.">
        <title>Genome Sequence of the Mesophilic Thermotogales Bacterium Mesotoga prima MesG1.Ag.4.2 Reveals the Largest Thermotogales Genome To Date.</title>
        <authorList>
            <person name="Zhaxybayeva O."/>
            <person name="Swithers K.S."/>
            <person name="Foght J."/>
            <person name="Green A.G."/>
            <person name="Bruce D."/>
            <person name="Detter C."/>
            <person name="Han S."/>
            <person name="Teshima H."/>
            <person name="Han J."/>
            <person name="Woyke T."/>
            <person name="Pitluck S."/>
            <person name="Nolan M."/>
            <person name="Ivanova N."/>
            <person name="Pati A."/>
            <person name="Land M.L."/>
            <person name="Dlutek M."/>
            <person name="Doolittle W.F."/>
            <person name="Noll K.M."/>
            <person name="Nesbo C.L."/>
        </authorList>
    </citation>
    <scope>NUCLEOTIDE SEQUENCE [LARGE SCALE GENOMIC DNA]</scope>
    <source>
        <strain evidence="13">mesG1.Ag.4.2</strain>
    </source>
</reference>
<comment type="similarity">
    <text evidence="10">Belongs to the MnmG family. TrmFO subfamily.</text>
</comment>
<evidence type="ECO:0000256" key="10">
    <source>
        <dbReference type="HAMAP-Rule" id="MF_01037"/>
    </source>
</evidence>
<sequence>MIINIIGGGLAGSEAALSLADFGQEVNLFEMRPNVKTDVHQSGDFAELVCSNSFKSESLDNASGLLKEEGLRLGSRLLEIAYHNRVPAGKALAVDRKAFSEEVSMKLETHPLINVRREEVCSLDFDGAVNVVCTGPLTSGCFEAFLGELFGGALFFFDAVAPIVAADSVDLERAFIADRYSDNGDYVNCSLSREEYELFWNELVHAEVLEVENFSDRFLFERCQPFEEIARSGIDALRFGPMKPVGLIDPITGKEPYAVVQLRKENLSGSLLGIVGFQTRLKWREQKRILSLIPALRNVDIIRYGVMHRNTFLDSPRLLNPDLQSRNHKGLFFAGQISGLEGYVEAIVSGRLAAINADRYVRGKQTVIPPVGTMIGGLINHITVSGRSPLKPVYANFGLLPEIRMKNRREKNRKKVVVAQEKIQRFLEVII</sequence>
<dbReference type="InterPro" id="IPR004417">
    <property type="entry name" value="TrmFO"/>
</dbReference>
<evidence type="ECO:0000256" key="4">
    <source>
        <dbReference type="ARBA" id="ARBA00022630"/>
    </source>
</evidence>
<keyword evidence="9 10" id="KW-0520">NAD</keyword>
<evidence type="ECO:0000256" key="8">
    <source>
        <dbReference type="ARBA" id="ARBA00022857"/>
    </source>
</evidence>
<dbReference type="RefSeq" id="WP_014730354.1">
    <property type="nucleotide sequence ID" value="NC_017934.1"/>
</dbReference>
<evidence type="ECO:0000256" key="1">
    <source>
        <dbReference type="ARBA" id="ARBA00001974"/>
    </source>
</evidence>
<keyword evidence="13" id="KW-1185">Reference proteome</keyword>
<dbReference type="HAMAP" id="MF_01037">
    <property type="entry name" value="TrmFO"/>
    <property type="match status" value="1"/>
</dbReference>
<evidence type="ECO:0000256" key="3">
    <source>
        <dbReference type="ARBA" id="ARBA00022603"/>
    </source>
</evidence>
<gene>
    <name evidence="10" type="primary">trmFO</name>
    <name evidence="12" type="ORF">Theba_0524</name>
</gene>
<dbReference type="AlphaFoldDB" id="I2F2U4"/>
<comment type="subcellular location">
    <subcellularLocation>
        <location evidence="10">Cytoplasm</location>
    </subcellularLocation>
</comment>
<keyword evidence="3 10" id="KW-0489">Methyltransferase</keyword>
<keyword evidence="7 10" id="KW-0274">FAD</keyword>
<accession>I2F2U4</accession>
<keyword evidence="8 10" id="KW-0521">NADP</keyword>
<keyword evidence="4 10" id="KW-0285">Flavoprotein</keyword>
<dbReference type="InterPro" id="IPR002218">
    <property type="entry name" value="MnmG-rel"/>
</dbReference>
<evidence type="ECO:0000313" key="13">
    <source>
        <dbReference type="Proteomes" id="UP000002881"/>
    </source>
</evidence>
<dbReference type="InterPro" id="IPR040131">
    <property type="entry name" value="MnmG_N"/>
</dbReference>
<evidence type="ECO:0000256" key="9">
    <source>
        <dbReference type="ARBA" id="ARBA00023027"/>
    </source>
</evidence>
<evidence type="ECO:0000259" key="11">
    <source>
        <dbReference type="Pfam" id="PF01134"/>
    </source>
</evidence>
<comment type="catalytic activity">
    <reaction evidence="10">
        <text>uridine(54) in tRNA + (6R)-5,10-methylene-5,6,7,8-tetrahydrofolate + NADH + H(+) = 5-methyluridine(54) in tRNA + (6S)-5,6,7,8-tetrahydrofolate + NAD(+)</text>
        <dbReference type="Rhea" id="RHEA:16873"/>
        <dbReference type="Rhea" id="RHEA-COMP:10167"/>
        <dbReference type="Rhea" id="RHEA-COMP:10193"/>
        <dbReference type="ChEBI" id="CHEBI:15378"/>
        <dbReference type="ChEBI" id="CHEBI:15636"/>
        <dbReference type="ChEBI" id="CHEBI:57453"/>
        <dbReference type="ChEBI" id="CHEBI:57540"/>
        <dbReference type="ChEBI" id="CHEBI:57945"/>
        <dbReference type="ChEBI" id="CHEBI:65315"/>
        <dbReference type="ChEBI" id="CHEBI:74447"/>
        <dbReference type="EC" id="2.1.1.74"/>
    </reaction>
</comment>
<evidence type="ECO:0000313" key="12">
    <source>
        <dbReference type="EMBL" id="AFK06247.1"/>
    </source>
</evidence>
<dbReference type="eggNOG" id="COG1206">
    <property type="taxonomic scope" value="Bacteria"/>
</dbReference>
<dbReference type="Proteomes" id="UP000002881">
    <property type="component" value="Chromosome"/>
</dbReference>
<keyword evidence="5 10" id="KW-0808">Transferase</keyword>
<feature type="domain" description="MnmG N-terminal" evidence="11">
    <location>
        <begin position="3"/>
        <end position="364"/>
    </location>
</feature>
<keyword evidence="2 10" id="KW-0963">Cytoplasm</keyword>
<evidence type="ECO:0000256" key="5">
    <source>
        <dbReference type="ARBA" id="ARBA00022679"/>
    </source>
</evidence>
<dbReference type="KEGG" id="mpg:Theba_0524"/>
<evidence type="ECO:0000256" key="2">
    <source>
        <dbReference type="ARBA" id="ARBA00022490"/>
    </source>
</evidence>
<dbReference type="GO" id="GO:0005829">
    <property type="term" value="C:cytosol"/>
    <property type="evidence" value="ECO:0007669"/>
    <property type="project" value="TreeGrafter"/>
</dbReference>
<dbReference type="GO" id="GO:0047151">
    <property type="term" value="F:tRNA (uracil(54)-C5)-methyltransferase activity, 5,10-methylenetetrahydrofolate-dependent"/>
    <property type="evidence" value="ECO:0007669"/>
    <property type="project" value="UniProtKB-UniRule"/>
</dbReference>
<evidence type="ECO:0000256" key="7">
    <source>
        <dbReference type="ARBA" id="ARBA00022827"/>
    </source>
</evidence>
<dbReference type="GO" id="GO:0050660">
    <property type="term" value="F:flavin adenine dinucleotide binding"/>
    <property type="evidence" value="ECO:0007669"/>
    <property type="project" value="UniProtKB-UniRule"/>
</dbReference>
<dbReference type="NCBIfam" id="NF003739">
    <property type="entry name" value="PRK05335.1"/>
    <property type="match status" value="1"/>
</dbReference>
<dbReference type="InterPro" id="IPR036188">
    <property type="entry name" value="FAD/NAD-bd_sf"/>
</dbReference>
<evidence type="ECO:0000256" key="6">
    <source>
        <dbReference type="ARBA" id="ARBA00022694"/>
    </source>
</evidence>
<dbReference type="GeneID" id="87106374"/>
<dbReference type="PANTHER" id="PTHR11806">
    <property type="entry name" value="GLUCOSE INHIBITED DIVISION PROTEIN A"/>
    <property type="match status" value="1"/>
</dbReference>
<dbReference type="SUPFAM" id="SSF51905">
    <property type="entry name" value="FAD/NAD(P)-binding domain"/>
    <property type="match status" value="1"/>
</dbReference>
<comment type="cofactor">
    <cofactor evidence="1 10">
        <name>FAD</name>
        <dbReference type="ChEBI" id="CHEBI:57692"/>
    </cofactor>
</comment>
<feature type="binding site" evidence="10">
    <location>
        <begin position="7"/>
        <end position="12"/>
    </location>
    <ligand>
        <name>FAD</name>
        <dbReference type="ChEBI" id="CHEBI:57692"/>
    </ligand>
</feature>
<organism evidence="12 13">
    <name type="scientific">Mesotoga prima MesG1.Ag.4.2</name>
    <dbReference type="NCBI Taxonomy" id="660470"/>
    <lineage>
        <taxon>Bacteria</taxon>
        <taxon>Thermotogati</taxon>
        <taxon>Thermotogota</taxon>
        <taxon>Thermotogae</taxon>
        <taxon>Kosmotogales</taxon>
        <taxon>Kosmotogaceae</taxon>
        <taxon>Mesotoga</taxon>
    </lineage>
</organism>
<dbReference type="GO" id="GO:0002098">
    <property type="term" value="P:tRNA wobble uridine modification"/>
    <property type="evidence" value="ECO:0007669"/>
    <property type="project" value="TreeGrafter"/>
</dbReference>
<comment type="catalytic activity">
    <reaction evidence="10">
        <text>uridine(54) in tRNA + (6R)-5,10-methylene-5,6,7,8-tetrahydrofolate + NADPH + H(+) = 5-methyluridine(54) in tRNA + (6S)-5,6,7,8-tetrahydrofolate + NADP(+)</text>
        <dbReference type="Rhea" id="RHEA:62372"/>
        <dbReference type="Rhea" id="RHEA-COMP:10167"/>
        <dbReference type="Rhea" id="RHEA-COMP:10193"/>
        <dbReference type="ChEBI" id="CHEBI:15378"/>
        <dbReference type="ChEBI" id="CHEBI:15636"/>
        <dbReference type="ChEBI" id="CHEBI:57453"/>
        <dbReference type="ChEBI" id="CHEBI:57783"/>
        <dbReference type="ChEBI" id="CHEBI:58349"/>
        <dbReference type="ChEBI" id="CHEBI:65315"/>
        <dbReference type="ChEBI" id="CHEBI:74447"/>
        <dbReference type="EC" id="2.1.1.74"/>
    </reaction>
</comment>
<keyword evidence="6 10" id="KW-0819">tRNA processing</keyword>
<protein>
    <recommendedName>
        <fullName evidence="10">Methylenetetrahydrofolate--tRNA-(uracil-5-)-methyltransferase TrmFO</fullName>
        <ecNumber evidence="10">2.1.1.74</ecNumber>
    </recommendedName>
    <alternativeName>
        <fullName evidence="10">Folate-dependent tRNA (uracil-5-)-methyltransferase</fullName>
    </alternativeName>
    <alternativeName>
        <fullName evidence="10">Folate-dependent tRNA(M-5-U54)-methyltransferase</fullName>
    </alternativeName>
</protein>
<name>I2F2U4_9BACT</name>
<comment type="function">
    <text evidence="10">Catalyzes the folate-dependent formation of 5-methyl-uridine at position 54 (M-5-U54) in all tRNAs.</text>
</comment>
<dbReference type="Gene3D" id="3.50.50.60">
    <property type="entry name" value="FAD/NAD(P)-binding domain"/>
    <property type="match status" value="2"/>
</dbReference>
<dbReference type="EMBL" id="CP003532">
    <property type="protein sequence ID" value="AFK06247.1"/>
    <property type="molecule type" value="Genomic_DNA"/>
</dbReference>
<dbReference type="STRING" id="660470.Theba_0524"/>
<dbReference type="HOGENOM" id="CLU_033057_1_0_0"/>
<dbReference type="PANTHER" id="PTHR11806:SF2">
    <property type="entry name" value="METHYLENETETRAHYDROFOLATE--TRNA-(URACIL-5-)-METHYLTRANSFERASE TRMFO"/>
    <property type="match status" value="1"/>
</dbReference>
<dbReference type="GO" id="GO:0030488">
    <property type="term" value="P:tRNA methylation"/>
    <property type="evidence" value="ECO:0007669"/>
    <property type="project" value="TreeGrafter"/>
</dbReference>
<dbReference type="EC" id="2.1.1.74" evidence="10"/>
<dbReference type="Pfam" id="PF01134">
    <property type="entry name" value="GIDA"/>
    <property type="match status" value="1"/>
</dbReference>